<reference evidence="3 4" key="1">
    <citation type="submission" date="2019-07" db="EMBL/GenBank/DDBJ databases">
        <title>Whole genome shotgun sequence of Meiothermus hypogaeus NBRC 106114.</title>
        <authorList>
            <person name="Hosoyama A."/>
            <person name="Uohara A."/>
            <person name="Ohji S."/>
            <person name="Ichikawa N."/>
        </authorList>
    </citation>
    <scope>NUCLEOTIDE SEQUENCE [LARGE SCALE GENOMIC DNA]</scope>
    <source>
        <strain evidence="3 4">NBRC 106114</strain>
    </source>
</reference>
<dbReference type="InterPro" id="IPR036770">
    <property type="entry name" value="Ankyrin_rpt-contain_sf"/>
</dbReference>
<name>A0A511R6V9_9DEIN</name>
<keyword evidence="2" id="KW-0040">ANK repeat</keyword>
<dbReference type="Proteomes" id="UP000321197">
    <property type="component" value="Unassembled WGS sequence"/>
</dbReference>
<dbReference type="SUPFAM" id="SSF48403">
    <property type="entry name" value="Ankyrin repeat"/>
    <property type="match status" value="1"/>
</dbReference>
<evidence type="ECO:0000313" key="4">
    <source>
        <dbReference type="Proteomes" id="UP000321197"/>
    </source>
</evidence>
<accession>A0A511R6V9</accession>
<gene>
    <name evidence="3" type="ORF">MHY01S_28280</name>
</gene>
<dbReference type="EMBL" id="BJXL01000118">
    <property type="protein sequence ID" value="GEM84662.1"/>
    <property type="molecule type" value="Genomic_DNA"/>
</dbReference>
<proteinExistence type="predicted"/>
<dbReference type="AlphaFoldDB" id="A0A511R6V9"/>
<dbReference type="Pfam" id="PF12796">
    <property type="entry name" value="Ank_2"/>
    <property type="match status" value="1"/>
</dbReference>
<comment type="caution">
    <text evidence="3">The sequence shown here is derived from an EMBL/GenBank/DDBJ whole genome shotgun (WGS) entry which is preliminary data.</text>
</comment>
<keyword evidence="1" id="KW-0677">Repeat</keyword>
<dbReference type="OrthoDB" id="384737at2"/>
<evidence type="ECO:0000256" key="2">
    <source>
        <dbReference type="ARBA" id="ARBA00023043"/>
    </source>
</evidence>
<protein>
    <submittedName>
        <fullName evidence="3">Uncharacterized protein</fullName>
    </submittedName>
</protein>
<organism evidence="3 4">
    <name type="scientific">Meiothermus hypogaeus NBRC 106114</name>
    <dbReference type="NCBI Taxonomy" id="1227553"/>
    <lineage>
        <taxon>Bacteria</taxon>
        <taxon>Thermotogati</taxon>
        <taxon>Deinococcota</taxon>
        <taxon>Deinococci</taxon>
        <taxon>Thermales</taxon>
        <taxon>Thermaceae</taxon>
        <taxon>Meiothermus</taxon>
    </lineage>
</organism>
<dbReference type="PANTHER" id="PTHR24166">
    <property type="entry name" value="ROLLING PEBBLES, ISOFORM B"/>
    <property type="match status" value="1"/>
</dbReference>
<sequence>MSLSLERIREFVIAGHGDLAKVQAMLDETPELLNLAHEWRPGDTETAIQGAAHVGSRAIVAFLLSRGAPLEISTAAMLGQVETVQAMLKRDPSRAKHKSAHGIPLLPHAALSGLPEMLELVWRYGAREGVEQALQLAVMQGHTEAVRWLLTNAHPDLSLPNFQGKTPLQVAQEAGFTEIIELLDGGLGGKSA</sequence>
<evidence type="ECO:0000313" key="3">
    <source>
        <dbReference type="EMBL" id="GEM84662.1"/>
    </source>
</evidence>
<dbReference type="RefSeq" id="WP_119342354.1">
    <property type="nucleotide sequence ID" value="NZ_BJXL01000118.1"/>
</dbReference>
<dbReference type="PANTHER" id="PTHR24166:SF48">
    <property type="entry name" value="PROTEIN VAPYRIN"/>
    <property type="match status" value="1"/>
</dbReference>
<dbReference type="InterPro" id="IPR002110">
    <property type="entry name" value="Ankyrin_rpt"/>
</dbReference>
<dbReference type="InterPro" id="IPR050889">
    <property type="entry name" value="Dendritic_Spine_Reg/Scaffold"/>
</dbReference>
<evidence type="ECO:0000256" key="1">
    <source>
        <dbReference type="ARBA" id="ARBA00022737"/>
    </source>
</evidence>
<dbReference type="Gene3D" id="1.25.40.20">
    <property type="entry name" value="Ankyrin repeat-containing domain"/>
    <property type="match status" value="1"/>
</dbReference>